<dbReference type="GO" id="GO:0000160">
    <property type="term" value="P:phosphorelay signal transduction system"/>
    <property type="evidence" value="ECO:0007669"/>
    <property type="project" value="InterPro"/>
</dbReference>
<dbReference type="InterPro" id="IPR016032">
    <property type="entry name" value="Sig_transdc_resp-reg_C-effctor"/>
</dbReference>
<sequence length="220" mass="25787">MNTLRILVLESDDNLNFQIIEILKNNDFYVDVCTNNNEFLECIYNNLYDLYLININEKSLPRFQLIQLLNEYKDMTMKMVIASIPNIIKPSFLSGCDECIIKNIDEQEIILRIKALIRRQFKVYSDSIYLKNNIEYKIFTKKVLINKNEVILGEKPLLILDYLLKFRGYFVSSEDLENGVYPANSSSKNGSIRFHIHKIRQLIGNDIIVSNRTNGYKINI</sequence>
<evidence type="ECO:0000259" key="4">
    <source>
        <dbReference type="PROSITE" id="PS50110"/>
    </source>
</evidence>
<dbReference type="SMART" id="SM00862">
    <property type="entry name" value="Trans_reg_C"/>
    <property type="match status" value="1"/>
</dbReference>
<dbReference type="RefSeq" id="WP_129094282.1">
    <property type="nucleotide sequence ID" value="NZ_CBCSAE010000010.1"/>
</dbReference>
<dbReference type="EMBL" id="CP030944">
    <property type="protein sequence ID" value="QKE26630.1"/>
    <property type="molecule type" value="Genomic_DNA"/>
</dbReference>
<dbReference type="InterPro" id="IPR001867">
    <property type="entry name" value="OmpR/PhoB-type_DNA-bd"/>
</dbReference>
<dbReference type="GO" id="GO:0003677">
    <property type="term" value="F:DNA binding"/>
    <property type="evidence" value="ECO:0007669"/>
    <property type="project" value="UniProtKB-UniRule"/>
</dbReference>
<keyword evidence="7" id="KW-1185">Reference proteome</keyword>
<dbReference type="SUPFAM" id="SSF46894">
    <property type="entry name" value="C-terminal effector domain of the bipartite response regulators"/>
    <property type="match status" value="1"/>
</dbReference>
<dbReference type="Pfam" id="PF00486">
    <property type="entry name" value="Trans_reg_C"/>
    <property type="match status" value="1"/>
</dbReference>
<dbReference type="Proteomes" id="UP000502065">
    <property type="component" value="Chromosome"/>
</dbReference>
<reference evidence="6 7" key="1">
    <citation type="submission" date="2018-07" db="EMBL/GenBank/DDBJ databases">
        <title>Identification of phenol metabolism pathways in Arcobacter.</title>
        <authorList>
            <person name="Miller W.G."/>
            <person name="Yee E."/>
            <person name="Bono J.L."/>
        </authorList>
    </citation>
    <scope>NUCLEOTIDE SEQUENCE [LARGE SCALE GENOMIC DNA]</scope>
    <source>
        <strain evidence="6 7">W63</strain>
    </source>
</reference>
<feature type="DNA-binding region" description="OmpR/PhoB-type" evidence="3">
    <location>
        <begin position="125"/>
        <end position="220"/>
    </location>
</feature>
<evidence type="ECO:0000256" key="3">
    <source>
        <dbReference type="PROSITE-ProRule" id="PRU01091"/>
    </source>
</evidence>
<evidence type="ECO:0000313" key="7">
    <source>
        <dbReference type="Proteomes" id="UP000502065"/>
    </source>
</evidence>
<dbReference type="KEGG" id="aaqi:AAQM_1894"/>
<keyword evidence="1 3" id="KW-0238">DNA-binding</keyword>
<comment type="caution">
    <text evidence="2">Lacks conserved residue(s) required for the propagation of feature annotation.</text>
</comment>
<evidence type="ECO:0000259" key="5">
    <source>
        <dbReference type="PROSITE" id="PS51755"/>
    </source>
</evidence>
<dbReference type="AlphaFoldDB" id="A0AAE7B6N0"/>
<accession>A0AAE7B6N0</accession>
<evidence type="ECO:0000313" key="6">
    <source>
        <dbReference type="EMBL" id="QKE26630.1"/>
    </source>
</evidence>
<dbReference type="PROSITE" id="PS50110">
    <property type="entry name" value="RESPONSE_REGULATORY"/>
    <property type="match status" value="1"/>
</dbReference>
<dbReference type="PROSITE" id="PS51755">
    <property type="entry name" value="OMPR_PHOB"/>
    <property type="match status" value="1"/>
</dbReference>
<name>A0AAE7B6N0_9BACT</name>
<proteinExistence type="predicted"/>
<dbReference type="Gene3D" id="1.10.10.10">
    <property type="entry name" value="Winged helix-like DNA-binding domain superfamily/Winged helix DNA-binding domain"/>
    <property type="match status" value="1"/>
</dbReference>
<dbReference type="InterPro" id="IPR011006">
    <property type="entry name" value="CheY-like_superfamily"/>
</dbReference>
<dbReference type="GO" id="GO:0006355">
    <property type="term" value="P:regulation of DNA-templated transcription"/>
    <property type="evidence" value="ECO:0007669"/>
    <property type="project" value="InterPro"/>
</dbReference>
<evidence type="ECO:0000256" key="2">
    <source>
        <dbReference type="PROSITE-ProRule" id="PRU00169"/>
    </source>
</evidence>
<feature type="domain" description="Response regulatory" evidence="4">
    <location>
        <begin position="5"/>
        <end position="117"/>
    </location>
</feature>
<dbReference type="InterPro" id="IPR001789">
    <property type="entry name" value="Sig_transdc_resp-reg_receiver"/>
</dbReference>
<feature type="domain" description="OmpR/PhoB-type" evidence="5">
    <location>
        <begin position="125"/>
        <end position="220"/>
    </location>
</feature>
<protein>
    <submittedName>
        <fullName evidence="6">Signal transduction response regulator</fullName>
    </submittedName>
</protein>
<organism evidence="6 7">
    <name type="scientific">Arcobacter aquimarinus</name>
    <dbReference type="NCBI Taxonomy" id="1315211"/>
    <lineage>
        <taxon>Bacteria</taxon>
        <taxon>Pseudomonadati</taxon>
        <taxon>Campylobacterota</taxon>
        <taxon>Epsilonproteobacteria</taxon>
        <taxon>Campylobacterales</taxon>
        <taxon>Arcobacteraceae</taxon>
        <taxon>Arcobacter</taxon>
    </lineage>
</organism>
<gene>
    <name evidence="6" type="ORF">AAQM_1894</name>
</gene>
<evidence type="ECO:0000256" key="1">
    <source>
        <dbReference type="ARBA" id="ARBA00023125"/>
    </source>
</evidence>
<dbReference type="SUPFAM" id="SSF52172">
    <property type="entry name" value="CheY-like"/>
    <property type="match status" value="1"/>
</dbReference>
<dbReference type="Gene3D" id="3.40.50.2300">
    <property type="match status" value="1"/>
</dbReference>
<dbReference type="InterPro" id="IPR036388">
    <property type="entry name" value="WH-like_DNA-bd_sf"/>
</dbReference>